<keyword evidence="1" id="KW-1133">Transmembrane helix</keyword>
<name>A0AA88X1U7_9ASTE</name>
<feature type="transmembrane region" description="Helical" evidence="1">
    <location>
        <begin position="6"/>
        <end position="27"/>
    </location>
</feature>
<dbReference type="Proteomes" id="UP001188597">
    <property type="component" value="Unassembled WGS sequence"/>
</dbReference>
<keyword evidence="1" id="KW-0812">Transmembrane</keyword>
<keyword evidence="1" id="KW-0472">Membrane</keyword>
<reference evidence="2" key="1">
    <citation type="submission" date="2022-12" db="EMBL/GenBank/DDBJ databases">
        <title>Draft genome assemblies for two species of Escallonia (Escalloniales).</title>
        <authorList>
            <person name="Chanderbali A."/>
            <person name="Dervinis C."/>
            <person name="Anghel I."/>
            <person name="Soltis D."/>
            <person name="Soltis P."/>
            <person name="Zapata F."/>
        </authorList>
    </citation>
    <scope>NUCLEOTIDE SEQUENCE</scope>
    <source>
        <strain evidence="2">UCBG64.0493</strain>
        <tissue evidence="2">Leaf</tissue>
    </source>
</reference>
<gene>
    <name evidence="2" type="ORF">RJ639_031574</name>
</gene>
<sequence>MALEWLVLGYATAAEAIMVLLLTLPGLNGLRKGLIHRHPQPPQALPLGNPVLPVPVDGHLLEVRDSAALRVARFVHPGRAPPPPEVRHEEPAERAAHRRRAPVLLASVLGHALGCSDGAVESAGRENEEERGLNLLSLSLFFTVIQELGLVEVEMEMEGVRPEKGLGSPSVV</sequence>
<accession>A0AA88X1U7</accession>
<dbReference type="AlphaFoldDB" id="A0AA88X1U7"/>
<dbReference type="EMBL" id="JAVXUP010000108">
    <property type="protein sequence ID" value="KAK3037987.1"/>
    <property type="molecule type" value="Genomic_DNA"/>
</dbReference>
<evidence type="ECO:0000313" key="2">
    <source>
        <dbReference type="EMBL" id="KAK3037987.1"/>
    </source>
</evidence>
<comment type="caution">
    <text evidence="2">The sequence shown here is derived from an EMBL/GenBank/DDBJ whole genome shotgun (WGS) entry which is preliminary data.</text>
</comment>
<evidence type="ECO:0000256" key="1">
    <source>
        <dbReference type="SAM" id="Phobius"/>
    </source>
</evidence>
<protein>
    <submittedName>
        <fullName evidence="2">Uncharacterized protein</fullName>
    </submittedName>
</protein>
<keyword evidence="3" id="KW-1185">Reference proteome</keyword>
<proteinExistence type="predicted"/>
<evidence type="ECO:0000313" key="3">
    <source>
        <dbReference type="Proteomes" id="UP001188597"/>
    </source>
</evidence>
<organism evidence="2 3">
    <name type="scientific">Escallonia herrerae</name>
    <dbReference type="NCBI Taxonomy" id="1293975"/>
    <lineage>
        <taxon>Eukaryota</taxon>
        <taxon>Viridiplantae</taxon>
        <taxon>Streptophyta</taxon>
        <taxon>Embryophyta</taxon>
        <taxon>Tracheophyta</taxon>
        <taxon>Spermatophyta</taxon>
        <taxon>Magnoliopsida</taxon>
        <taxon>eudicotyledons</taxon>
        <taxon>Gunneridae</taxon>
        <taxon>Pentapetalae</taxon>
        <taxon>asterids</taxon>
        <taxon>campanulids</taxon>
        <taxon>Escalloniales</taxon>
        <taxon>Escalloniaceae</taxon>
        <taxon>Escallonia</taxon>
    </lineage>
</organism>